<feature type="compositionally biased region" description="Polar residues" evidence="1">
    <location>
        <begin position="66"/>
        <end position="78"/>
    </location>
</feature>
<evidence type="ECO:0000313" key="4">
    <source>
        <dbReference type="Proteomes" id="UP000198896"/>
    </source>
</evidence>
<dbReference type="EMBL" id="FONL01000023">
    <property type="protein sequence ID" value="SFE83650.1"/>
    <property type="molecule type" value="Genomic_DNA"/>
</dbReference>
<dbReference type="STRING" id="1123323.SAMN05216245_12326"/>
<feature type="compositionally biased region" description="Basic and acidic residues" evidence="1">
    <location>
        <begin position="45"/>
        <end position="65"/>
    </location>
</feature>
<dbReference type="Proteomes" id="UP000198896">
    <property type="component" value="Unassembled WGS sequence"/>
</dbReference>
<keyword evidence="4" id="KW-1185">Reference proteome</keyword>
<gene>
    <name evidence="3" type="ORF">SAMN05216245_12326</name>
</gene>
<evidence type="ECO:0000313" key="3">
    <source>
        <dbReference type="EMBL" id="SFE83650.1"/>
    </source>
</evidence>
<keyword evidence="2" id="KW-1133">Transmembrane helix</keyword>
<reference evidence="3 4" key="1">
    <citation type="submission" date="2016-10" db="EMBL/GenBank/DDBJ databases">
        <authorList>
            <person name="de Groot N.N."/>
        </authorList>
    </citation>
    <scope>NUCLEOTIDE SEQUENCE [LARGE SCALE GENOMIC DNA]</scope>
    <source>
        <strain evidence="3 4">DSM 9236</strain>
    </source>
</reference>
<organism evidence="3 4">
    <name type="scientific">Succiniclasticum ruminis DSM 9236</name>
    <dbReference type="NCBI Taxonomy" id="1123323"/>
    <lineage>
        <taxon>Bacteria</taxon>
        <taxon>Bacillati</taxon>
        <taxon>Bacillota</taxon>
        <taxon>Negativicutes</taxon>
        <taxon>Acidaminococcales</taxon>
        <taxon>Acidaminococcaceae</taxon>
        <taxon>Succiniclasticum</taxon>
    </lineage>
</organism>
<accession>A0A1I2DUN8</accession>
<keyword evidence="2" id="KW-0812">Transmembrane</keyword>
<feature type="region of interest" description="Disordered" evidence="1">
    <location>
        <begin position="45"/>
        <end position="84"/>
    </location>
</feature>
<dbReference type="AlphaFoldDB" id="A0A1I2DUN8"/>
<feature type="transmembrane region" description="Helical" evidence="2">
    <location>
        <begin position="12"/>
        <end position="38"/>
    </location>
</feature>
<keyword evidence="2" id="KW-0472">Membrane</keyword>
<proteinExistence type="predicted"/>
<evidence type="ECO:0000256" key="1">
    <source>
        <dbReference type="SAM" id="MobiDB-lite"/>
    </source>
</evidence>
<protein>
    <submittedName>
        <fullName evidence="3">Uncharacterized protein</fullName>
    </submittedName>
</protein>
<sequence length="120" mass="13738">MKFLLETIFGLVFFAIFIWALPTIIGIFSLGLVLYFVFTLATGHSDDSAGKRHRTDTQYEAKTRTAEQTTHYTNTSHSGYRHYEDDDYESRYNSYYGDCGNDDTPPDDDIHFRGTGAPFL</sequence>
<dbReference type="RefSeq" id="WP_093914234.1">
    <property type="nucleotide sequence ID" value="NZ_FONL01000023.1"/>
</dbReference>
<evidence type="ECO:0000256" key="2">
    <source>
        <dbReference type="SAM" id="Phobius"/>
    </source>
</evidence>
<name>A0A1I2DUN8_9FIRM</name>